<evidence type="ECO:0000256" key="6">
    <source>
        <dbReference type="ARBA" id="ARBA00023242"/>
    </source>
</evidence>
<dbReference type="GO" id="GO:0010468">
    <property type="term" value="P:regulation of gene expression"/>
    <property type="evidence" value="ECO:0007669"/>
    <property type="project" value="TreeGrafter"/>
</dbReference>
<dbReference type="GO" id="GO:0010071">
    <property type="term" value="P:root meristem specification"/>
    <property type="evidence" value="ECO:0007669"/>
    <property type="project" value="TreeGrafter"/>
</dbReference>
<feature type="domain" description="Oberon coiled-coil region" evidence="10">
    <location>
        <begin position="526"/>
        <end position="627"/>
    </location>
</feature>
<reference evidence="11" key="1">
    <citation type="submission" date="2023-03" db="EMBL/GenBank/DDBJ databases">
        <title>Chromosome-scale reference genome and RAD-based genetic map of yellow starthistle (Centaurea solstitialis) reveal putative structural variation and QTLs associated with invader traits.</title>
        <authorList>
            <person name="Reatini B."/>
            <person name="Cang F.A."/>
            <person name="Jiang Q."/>
            <person name="Mckibben M.T.W."/>
            <person name="Barker M.S."/>
            <person name="Rieseberg L.H."/>
            <person name="Dlugosch K.M."/>
        </authorList>
    </citation>
    <scope>NUCLEOTIDE SEQUENCE</scope>
    <source>
        <strain evidence="11">CAN-66</strain>
        <tissue evidence="11">Leaf</tissue>
    </source>
</reference>
<dbReference type="EMBL" id="JARYMX010000002">
    <property type="protein sequence ID" value="KAJ9563718.1"/>
    <property type="molecule type" value="Genomic_DNA"/>
</dbReference>
<proteinExistence type="predicted"/>
<dbReference type="InterPro" id="IPR032535">
    <property type="entry name" value="Oberon_CC"/>
</dbReference>
<keyword evidence="3" id="KW-0863">Zinc-finger</keyword>
<feature type="compositionally biased region" description="Basic and acidic residues" evidence="8">
    <location>
        <begin position="50"/>
        <end position="71"/>
    </location>
</feature>
<feature type="coiled-coil region" evidence="7">
    <location>
        <begin position="540"/>
        <end position="567"/>
    </location>
</feature>
<keyword evidence="4" id="KW-0862">Zinc</keyword>
<evidence type="ECO:0000256" key="8">
    <source>
        <dbReference type="SAM" id="MobiDB-lite"/>
    </source>
</evidence>
<dbReference type="InterPro" id="IPR047578">
    <property type="entry name" value="OBE1-like_PHD"/>
</dbReference>
<feature type="domain" description="Oberon-like PHD finger" evidence="9">
    <location>
        <begin position="321"/>
        <end position="438"/>
    </location>
</feature>
<dbReference type="GO" id="GO:0005634">
    <property type="term" value="C:nucleus"/>
    <property type="evidence" value="ECO:0007669"/>
    <property type="project" value="UniProtKB-SubCell"/>
</dbReference>
<dbReference type="Pfam" id="PF07227">
    <property type="entry name" value="PHD_Oberon"/>
    <property type="match status" value="1"/>
</dbReference>
<accession>A0AA38TV52</accession>
<evidence type="ECO:0000259" key="10">
    <source>
        <dbReference type="Pfam" id="PF16312"/>
    </source>
</evidence>
<keyword evidence="6" id="KW-0539">Nucleus</keyword>
<protein>
    <submittedName>
        <fullName evidence="11">Uncharacterized protein</fullName>
    </submittedName>
</protein>
<gene>
    <name evidence="11" type="ORF">OSB04_008878</name>
</gene>
<evidence type="ECO:0000256" key="7">
    <source>
        <dbReference type="SAM" id="Coils"/>
    </source>
</evidence>
<dbReference type="GO" id="GO:0010492">
    <property type="term" value="P:maintenance of shoot apical meristem identity"/>
    <property type="evidence" value="ECO:0007669"/>
    <property type="project" value="TreeGrafter"/>
</dbReference>
<keyword evidence="2" id="KW-0479">Metal-binding</keyword>
<organism evidence="11 12">
    <name type="scientific">Centaurea solstitialis</name>
    <name type="common">yellow star-thistle</name>
    <dbReference type="NCBI Taxonomy" id="347529"/>
    <lineage>
        <taxon>Eukaryota</taxon>
        <taxon>Viridiplantae</taxon>
        <taxon>Streptophyta</taxon>
        <taxon>Embryophyta</taxon>
        <taxon>Tracheophyta</taxon>
        <taxon>Spermatophyta</taxon>
        <taxon>Magnoliopsida</taxon>
        <taxon>eudicotyledons</taxon>
        <taxon>Gunneridae</taxon>
        <taxon>Pentapetalae</taxon>
        <taxon>asterids</taxon>
        <taxon>campanulids</taxon>
        <taxon>Asterales</taxon>
        <taxon>Asteraceae</taxon>
        <taxon>Carduoideae</taxon>
        <taxon>Cardueae</taxon>
        <taxon>Centaureinae</taxon>
        <taxon>Centaurea</taxon>
    </lineage>
</organism>
<dbReference type="Proteomes" id="UP001172457">
    <property type="component" value="Chromosome 2"/>
</dbReference>
<evidence type="ECO:0000256" key="4">
    <source>
        <dbReference type="ARBA" id="ARBA00022833"/>
    </source>
</evidence>
<dbReference type="Pfam" id="PF16312">
    <property type="entry name" value="Oberon_cc"/>
    <property type="match status" value="1"/>
</dbReference>
<feature type="region of interest" description="Disordered" evidence="8">
    <location>
        <begin position="21"/>
        <end position="71"/>
    </location>
</feature>
<dbReference type="GO" id="GO:0010078">
    <property type="term" value="P:maintenance of root meristem identity"/>
    <property type="evidence" value="ECO:0007669"/>
    <property type="project" value="TreeGrafter"/>
</dbReference>
<keyword evidence="5 7" id="KW-0175">Coiled coil</keyword>
<evidence type="ECO:0000313" key="12">
    <source>
        <dbReference type="Proteomes" id="UP001172457"/>
    </source>
</evidence>
<name>A0AA38TV52_9ASTR</name>
<evidence type="ECO:0000313" key="11">
    <source>
        <dbReference type="EMBL" id="KAJ9563718.1"/>
    </source>
</evidence>
<dbReference type="InterPro" id="IPR004082">
    <property type="entry name" value="OBERON"/>
</dbReference>
<feature type="compositionally biased region" description="Polar residues" evidence="8">
    <location>
        <begin position="21"/>
        <end position="40"/>
    </location>
</feature>
<sequence length="695" mass="78820">MLKHKQNSSIPAVSGAGITQSMETDSISHQNQPQISQFSILDSKPYKSGKSQESKRKSVVSDDHGDHNRYVERDFMQLSGNSSKLEVEIIRDKKPKLETLDLSLALPDDVSSSLAASNQLQFLNSEQHSVSMSNNNTQTSFSTDFTAGGSMSFSCSHPFSHNPSCSMTRNSTGNYESSKIWNGGEGTNGSVHSPFRPRQSGDCSKNLDLSRPEKILQEIVSEPIPIVAKEIVELSDETVESAKGYLKKLIESPETRDELVRLQLRLERRSDLTRENLSKANRNQLEILVSVRTNLGSFLSVQTQTRLPTNELIEIFLYERCKNVDCKRPLPVADCDCKICAKKDGFCSECMCSVCLNFDCANNTCGWVGCDGCSHWCHATCGLRKNLIKPGPSLEVQFRCIGCGHASDMFGFVKDVFKSCAEEWSLETLMKELDCVRKIFRASSDFKGKELYSKAGEMISNLGNKVMSHSDVCSFILQFFNCKSLHKYRWRLRNSHIKFTINRCSTISNDDSNNMMMMIKDEWSVKSSKKERFDSVESLVRIKEAEARMFQEKADEARKEAEGYKRMIGMKMEKLDEEYTEKLSKLCLNESEERKNQKVEEIKVLEIGHLEYYKMKMRMQAEIAGLLQRMENTKKQWVYDDHMYRGRTTTSATDVPKNSSNSPIKLTISASWPCFKRSKRNSSVNPVTAVTIAMR</sequence>
<dbReference type="InterPro" id="IPR032881">
    <property type="entry name" value="Oberon-like_PHD"/>
</dbReference>
<evidence type="ECO:0000256" key="1">
    <source>
        <dbReference type="ARBA" id="ARBA00004123"/>
    </source>
</evidence>
<evidence type="ECO:0000256" key="5">
    <source>
        <dbReference type="ARBA" id="ARBA00023054"/>
    </source>
</evidence>
<evidence type="ECO:0000256" key="3">
    <source>
        <dbReference type="ARBA" id="ARBA00022771"/>
    </source>
</evidence>
<keyword evidence="12" id="KW-1185">Reference proteome</keyword>
<evidence type="ECO:0000259" key="9">
    <source>
        <dbReference type="Pfam" id="PF07227"/>
    </source>
</evidence>
<dbReference type="GO" id="GO:0008270">
    <property type="term" value="F:zinc ion binding"/>
    <property type="evidence" value="ECO:0007669"/>
    <property type="project" value="UniProtKB-KW"/>
</dbReference>
<dbReference type="PRINTS" id="PR01544">
    <property type="entry name" value="ARATH130DUF"/>
</dbReference>
<dbReference type="PANTHER" id="PTHR21736:SF38">
    <property type="entry name" value="PROTEIN OBERON 3"/>
    <property type="match status" value="1"/>
</dbReference>
<dbReference type="CDD" id="cd15612">
    <property type="entry name" value="PHD_OBE1_like"/>
    <property type="match status" value="1"/>
</dbReference>
<comment type="caution">
    <text evidence="11">The sequence shown here is derived from an EMBL/GenBank/DDBJ whole genome shotgun (WGS) entry which is preliminary data.</text>
</comment>
<evidence type="ECO:0000256" key="2">
    <source>
        <dbReference type="ARBA" id="ARBA00022723"/>
    </source>
</evidence>
<comment type="subcellular location">
    <subcellularLocation>
        <location evidence="1">Nucleus</location>
    </subcellularLocation>
</comment>
<dbReference type="AlphaFoldDB" id="A0AA38TV52"/>
<dbReference type="PANTHER" id="PTHR21736">
    <property type="entry name" value="VERNALIZATION-INSENSITIVE PROTEIN 3"/>
    <property type="match status" value="1"/>
</dbReference>